<feature type="domain" description="L,D-TPase catalytic" evidence="9">
    <location>
        <begin position="55"/>
        <end position="212"/>
    </location>
</feature>
<organism evidence="10 11">
    <name type="scientific">Modicisalibacter muralis</name>
    <dbReference type="NCBI Taxonomy" id="119000"/>
    <lineage>
        <taxon>Bacteria</taxon>
        <taxon>Pseudomonadati</taxon>
        <taxon>Pseudomonadota</taxon>
        <taxon>Gammaproteobacteria</taxon>
        <taxon>Oceanospirillales</taxon>
        <taxon>Halomonadaceae</taxon>
        <taxon>Modicisalibacter</taxon>
    </lineage>
</organism>
<reference evidence="10 11" key="1">
    <citation type="submission" date="2016-10" db="EMBL/GenBank/DDBJ databases">
        <authorList>
            <person name="de Groot N.N."/>
        </authorList>
    </citation>
    <scope>NUCLEOTIDE SEQUENCE [LARGE SCALE GENOMIC DNA]</scope>
    <source>
        <strain evidence="10 11">DSM 14789</strain>
    </source>
</reference>
<dbReference type="OrthoDB" id="9809748at2"/>
<evidence type="ECO:0000256" key="3">
    <source>
        <dbReference type="ARBA" id="ARBA00022679"/>
    </source>
</evidence>
<dbReference type="InterPro" id="IPR005490">
    <property type="entry name" value="LD_TPept_cat_dom"/>
</dbReference>
<evidence type="ECO:0000256" key="6">
    <source>
        <dbReference type="ARBA" id="ARBA00023316"/>
    </source>
</evidence>
<dbReference type="STRING" id="119000.SAMN05661010_01805"/>
<dbReference type="UniPathway" id="UPA00219"/>
<dbReference type="GO" id="GO:0008360">
    <property type="term" value="P:regulation of cell shape"/>
    <property type="evidence" value="ECO:0007669"/>
    <property type="project" value="UniProtKB-UniRule"/>
</dbReference>
<keyword evidence="4 7" id="KW-0133">Cell shape</keyword>
<name>A0A1G9KJR3_9GAMM</name>
<dbReference type="GO" id="GO:0009252">
    <property type="term" value="P:peptidoglycan biosynthetic process"/>
    <property type="evidence" value="ECO:0007669"/>
    <property type="project" value="UniProtKB-UniPathway"/>
</dbReference>
<evidence type="ECO:0000259" key="9">
    <source>
        <dbReference type="PROSITE" id="PS52029"/>
    </source>
</evidence>
<evidence type="ECO:0000256" key="5">
    <source>
        <dbReference type="ARBA" id="ARBA00022984"/>
    </source>
</evidence>
<dbReference type="Gene3D" id="2.40.440.10">
    <property type="entry name" value="L,D-transpeptidase catalytic domain-like"/>
    <property type="match status" value="1"/>
</dbReference>
<gene>
    <name evidence="10" type="ORF">SAMN05661010_01805</name>
</gene>
<dbReference type="GO" id="GO:0071555">
    <property type="term" value="P:cell wall organization"/>
    <property type="evidence" value="ECO:0007669"/>
    <property type="project" value="UniProtKB-UniRule"/>
</dbReference>
<dbReference type="GO" id="GO:0016740">
    <property type="term" value="F:transferase activity"/>
    <property type="evidence" value="ECO:0007669"/>
    <property type="project" value="UniProtKB-KW"/>
</dbReference>
<keyword evidence="8" id="KW-0732">Signal</keyword>
<keyword evidence="6 7" id="KW-0961">Cell wall biogenesis/degradation</keyword>
<evidence type="ECO:0000256" key="7">
    <source>
        <dbReference type="PROSITE-ProRule" id="PRU01373"/>
    </source>
</evidence>
<accession>A0A1G9KJR3</accession>
<dbReference type="CDD" id="cd16913">
    <property type="entry name" value="YkuD_like"/>
    <property type="match status" value="1"/>
</dbReference>
<dbReference type="InterPro" id="IPR038063">
    <property type="entry name" value="Transpep_catalytic_dom"/>
</dbReference>
<evidence type="ECO:0000256" key="1">
    <source>
        <dbReference type="ARBA" id="ARBA00004752"/>
    </source>
</evidence>
<evidence type="ECO:0000256" key="8">
    <source>
        <dbReference type="SAM" id="SignalP"/>
    </source>
</evidence>
<dbReference type="AlphaFoldDB" id="A0A1G9KJR3"/>
<feature type="chain" id="PRO_5011707380" evidence="8">
    <location>
        <begin position="23"/>
        <end position="243"/>
    </location>
</feature>
<feature type="signal peptide" evidence="8">
    <location>
        <begin position="1"/>
        <end position="22"/>
    </location>
</feature>
<evidence type="ECO:0000313" key="11">
    <source>
        <dbReference type="Proteomes" id="UP000198654"/>
    </source>
</evidence>
<sequence length="243" mass="27609">MFKSCLLTLVAALVLTATDAHANLENPTSATWGEPISLWSELVTIARPQVAPDEIWIRIDLDRRELAVLRGGQRLMTIPYLAIGTAGASRIRLQGSHLTPVGEFRVDRINRQSRFELFFGFDYPTPEVTRDAWRRGILSDRDYRHYRRYRRQHGVSPANTPLGGYIGIHGLGDRPAGVHRIMDWTEGCIAVTNAEIRALARYMDIGTLVVIRQHRRDFTQAIVTHGIAQGWSRHFTADRRDAR</sequence>
<dbReference type="GO" id="GO:0004180">
    <property type="term" value="F:carboxypeptidase activity"/>
    <property type="evidence" value="ECO:0007669"/>
    <property type="project" value="UniProtKB-ARBA"/>
</dbReference>
<feature type="active site" description="Proton donor/acceptor" evidence="7">
    <location>
        <position position="169"/>
    </location>
</feature>
<evidence type="ECO:0000256" key="2">
    <source>
        <dbReference type="ARBA" id="ARBA00005992"/>
    </source>
</evidence>
<comment type="similarity">
    <text evidence="2">Belongs to the YkuD family.</text>
</comment>
<proteinExistence type="inferred from homology"/>
<comment type="pathway">
    <text evidence="1 7">Cell wall biogenesis; peptidoglycan biosynthesis.</text>
</comment>
<evidence type="ECO:0000313" key="10">
    <source>
        <dbReference type="EMBL" id="SDL49836.1"/>
    </source>
</evidence>
<protein>
    <submittedName>
        <fullName evidence="10">L,D-transpeptidase catalytic domain</fullName>
    </submittedName>
</protein>
<dbReference type="EMBL" id="FNGI01000004">
    <property type="protein sequence ID" value="SDL49836.1"/>
    <property type="molecule type" value="Genomic_DNA"/>
</dbReference>
<evidence type="ECO:0000256" key="4">
    <source>
        <dbReference type="ARBA" id="ARBA00022960"/>
    </source>
</evidence>
<dbReference type="SUPFAM" id="SSF141523">
    <property type="entry name" value="L,D-transpeptidase catalytic domain-like"/>
    <property type="match status" value="1"/>
</dbReference>
<keyword evidence="5 7" id="KW-0573">Peptidoglycan synthesis</keyword>
<keyword evidence="11" id="KW-1185">Reference proteome</keyword>
<keyword evidence="3" id="KW-0808">Transferase</keyword>
<dbReference type="Pfam" id="PF03734">
    <property type="entry name" value="YkuD"/>
    <property type="match status" value="1"/>
</dbReference>
<feature type="active site" description="Nucleophile" evidence="7">
    <location>
        <position position="188"/>
    </location>
</feature>
<dbReference type="Proteomes" id="UP000198654">
    <property type="component" value="Unassembled WGS sequence"/>
</dbReference>
<dbReference type="RefSeq" id="WP_089727703.1">
    <property type="nucleotide sequence ID" value="NZ_FNGI01000004.1"/>
</dbReference>
<dbReference type="PROSITE" id="PS52029">
    <property type="entry name" value="LD_TPASE"/>
    <property type="match status" value="1"/>
</dbReference>